<sequence>MYVSSLRHNLLTAVLILAAALPLEAQSGYTTGRRSSATGQTRERTAREMVNDPDQLYLTAYRLCRESEDLAAKKSYNKALEKGRQAEKVLARIVRDHPEWRPNLVAARRKLLADNMELYRARSREARVPTGREPGSPVSMDVPAADRPPTMIGSDYRPIELPDYEATDKRLYNALARAQEECRRMAVAYKDLSAKYDDLQKRLNTSEVEGQMYKSRYDELQKQIASERAAGNRVVDSLSRQLAEMEARYRASEQARLEAEARVQELEQELEDTRAELARVTQERDELRAENEQLRAIVELNSPEKTKALLDQNLTLAEQLKQAEQRVRDLEAQVGSSQDQNTVLDRQLAAARAEADRIRDDMSALYEENMGYRRRVSELTERLNAIEADLDAQEKKPLVDPALAEENRLLREVIAKQRRTLTMQTEGLKLLTDTYRKMKEQSPEVVEAMQKLEDESNPDLSDADRRLLEAIRDNRPGVQAVREGLQVETLADLAAKAFSKGRYTAAEQMYRTLCELQPDHVAGLVNLGTILLYRNKCEESVSYLEKATRLAPDLPIGYFQAGVALYRLDRLDEAGQMFRRTIELDPANAEAFFYLANIEGVTANCEIALKYYAAAVKLRPQLGDAHYNMARLYAELNRIPDAARAYDRAVRNGAMPDPEFENFLRAHPDTRKQPGDDLIASVEPRDEAARLRADDPEFSRLLEENSRAAD</sequence>
<feature type="region of interest" description="Disordered" evidence="3">
    <location>
        <begin position="124"/>
        <end position="156"/>
    </location>
</feature>
<dbReference type="PANTHER" id="PTHR44366">
    <property type="entry name" value="UDP-N-ACETYLGLUCOSAMINE--PEPTIDE N-ACETYLGLUCOSAMINYLTRANSFERASE 110 KDA SUBUNIT"/>
    <property type="match status" value="1"/>
</dbReference>
<feature type="coiled-coil region" evidence="2">
    <location>
        <begin position="235"/>
        <end position="396"/>
    </location>
</feature>
<feature type="compositionally biased region" description="Basic and acidic residues" evidence="3">
    <location>
        <begin position="683"/>
        <end position="710"/>
    </location>
</feature>
<feature type="signal peptide" evidence="4">
    <location>
        <begin position="1"/>
        <end position="25"/>
    </location>
</feature>
<dbReference type="GO" id="GO:0097363">
    <property type="term" value="F:protein O-acetylglucosaminyltransferase activity"/>
    <property type="evidence" value="ECO:0007669"/>
    <property type="project" value="TreeGrafter"/>
</dbReference>
<feature type="repeat" description="TPR" evidence="1">
    <location>
        <begin position="555"/>
        <end position="588"/>
    </location>
</feature>
<keyword evidence="2" id="KW-0175">Coiled coil</keyword>
<proteinExistence type="predicted"/>
<gene>
    <name evidence="5" type="ORF">H9862_06220</name>
</gene>
<name>A0A9D2AHA8_9BACT</name>
<dbReference type="Pfam" id="PF13432">
    <property type="entry name" value="TPR_16"/>
    <property type="match status" value="2"/>
</dbReference>
<evidence type="ECO:0000256" key="1">
    <source>
        <dbReference type="PROSITE-ProRule" id="PRU00339"/>
    </source>
</evidence>
<dbReference type="Gene3D" id="1.25.40.10">
    <property type="entry name" value="Tetratricopeptide repeat domain"/>
    <property type="match status" value="2"/>
</dbReference>
<dbReference type="InterPro" id="IPR019734">
    <property type="entry name" value="TPR_rpt"/>
</dbReference>
<dbReference type="PROSITE" id="PS50005">
    <property type="entry name" value="TPR"/>
    <property type="match status" value="2"/>
</dbReference>
<keyword evidence="4" id="KW-0732">Signal</keyword>
<organism evidence="5 6">
    <name type="scientific">Candidatus Akkermansia intestinigallinarum</name>
    <dbReference type="NCBI Taxonomy" id="2838431"/>
    <lineage>
        <taxon>Bacteria</taxon>
        <taxon>Pseudomonadati</taxon>
        <taxon>Verrucomicrobiota</taxon>
        <taxon>Verrucomicrobiia</taxon>
        <taxon>Verrucomicrobiales</taxon>
        <taxon>Akkermansiaceae</taxon>
        <taxon>Akkermansia</taxon>
    </lineage>
</organism>
<protein>
    <submittedName>
        <fullName evidence="5">Tetratricopeptide repeat protein</fullName>
    </submittedName>
</protein>
<dbReference type="Proteomes" id="UP000823964">
    <property type="component" value="Unassembled WGS sequence"/>
</dbReference>
<feature type="repeat" description="TPR" evidence="1">
    <location>
        <begin position="521"/>
        <end position="554"/>
    </location>
</feature>
<dbReference type="SUPFAM" id="SSF90257">
    <property type="entry name" value="Myosin rod fragments"/>
    <property type="match status" value="1"/>
</dbReference>
<reference evidence="5" key="1">
    <citation type="journal article" date="2021" name="PeerJ">
        <title>Extensive microbial diversity within the chicken gut microbiome revealed by metagenomics and culture.</title>
        <authorList>
            <person name="Gilroy R."/>
            <person name="Ravi A."/>
            <person name="Getino M."/>
            <person name="Pursley I."/>
            <person name="Horton D.L."/>
            <person name="Alikhan N.F."/>
            <person name="Baker D."/>
            <person name="Gharbi K."/>
            <person name="Hall N."/>
            <person name="Watson M."/>
            <person name="Adriaenssens E.M."/>
            <person name="Foster-Nyarko E."/>
            <person name="Jarju S."/>
            <person name="Secka A."/>
            <person name="Antonio M."/>
            <person name="Oren A."/>
            <person name="Chaudhuri R.R."/>
            <person name="La Ragione R."/>
            <person name="Hildebrand F."/>
            <person name="Pallen M.J."/>
        </authorList>
    </citation>
    <scope>NUCLEOTIDE SEQUENCE</scope>
    <source>
        <strain evidence="5">14975</strain>
    </source>
</reference>
<dbReference type="GO" id="GO:0006493">
    <property type="term" value="P:protein O-linked glycosylation"/>
    <property type="evidence" value="ECO:0007669"/>
    <property type="project" value="InterPro"/>
</dbReference>
<evidence type="ECO:0000256" key="2">
    <source>
        <dbReference type="SAM" id="Coils"/>
    </source>
</evidence>
<evidence type="ECO:0000313" key="5">
    <source>
        <dbReference type="EMBL" id="HIX20180.1"/>
    </source>
</evidence>
<dbReference type="EMBL" id="DXFQ01000111">
    <property type="protein sequence ID" value="HIX20180.1"/>
    <property type="molecule type" value="Genomic_DNA"/>
</dbReference>
<feature type="region of interest" description="Disordered" evidence="3">
    <location>
        <begin position="666"/>
        <end position="710"/>
    </location>
</feature>
<feature type="compositionally biased region" description="Basic and acidic residues" evidence="3">
    <location>
        <begin position="666"/>
        <end position="675"/>
    </location>
</feature>
<accession>A0A9D2AHA8</accession>
<keyword evidence="1" id="KW-0802">TPR repeat</keyword>
<dbReference type="AlphaFoldDB" id="A0A9D2AHA8"/>
<comment type="caution">
    <text evidence="5">The sequence shown here is derived from an EMBL/GenBank/DDBJ whole genome shotgun (WGS) entry which is preliminary data.</text>
</comment>
<dbReference type="InterPro" id="IPR011990">
    <property type="entry name" value="TPR-like_helical_dom_sf"/>
</dbReference>
<dbReference type="InterPro" id="IPR037919">
    <property type="entry name" value="OGT"/>
</dbReference>
<dbReference type="PANTHER" id="PTHR44366:SF1">
    <property type="entry name" value="UDP-N-ACETYLGLUCOSAMINE--PEPTIDE N-ACETYLGLUCOSAMINYLTRANSFERASE 110 KDA SUBUNIT"/>
    <property type="match status" value="1"/>
</dbReference>
<evidence type="ECO:0000256" key="3">
    <source>
        <dbReference type="SAM" id="MobiDB-lite"/>
    </source>
</evidence>
<evidence type="ECO:0000256" key="4">
    <source>
        <dbReference type="SAM" id="SignalP"/>
    </source>
</evidence>
<feature type="coiled-coil region" evidence="2">
    <location>
        <begin position="175"/>
        <end position="209"/>
    </location>
</feature>
<evidence type="ECO:0000313" key="6">
    <source>
        <dbReference type="Proteomes" id="UP000823964"/>
    </source>
</evidence>
<feature type="chain" id="PRO_5038963236" evidence="4">
    <location>
        <begin position="26"/>
        <end position="710"/>
    </location>
</feature>
<dbReference type="SMART" id="SM00028">
    <property type="entry name" value="TPR"/>
    <property type="match status" value="5"/>
</dbReference>
<feature type="non-terminal residue" evidence="5">
    <location>
        <position position="710"/>
    </location>
</feature>
<dbReference type="SUPFAM" id="SSF48452">
    <property type="entry name" value="TPR-like"/>
    <property type="match status" value="1"/>
</dbReference>
<dbReference type="Gene3D" id="1.10.287.1490">
    <property type="match status" value="1"/>
</dbReference>
<reference evidence="5" key="2">
    <citation type="submission" date="2021-04" db="EMBL/GenBank/DDBJ databases">
        <authorList>
            <person name="Gilroy R."/>
        </authorList>
    </citation>
    <scope>NUCLEOTIDE SEQUENCE</scope>
    <source>
        <strain evidence="5">14975</strain>
    </source>
</reference>